<feature type="repeat" description="TPR" evidence="1">
    <location>
        <begin position="143"/>
        <end position="176"/>
    </location>
</feature>
<dbReference type="PANTHER" id="PTHR44749:SF1">
    <property type="entry name" value="TETRATRICOPEPTIDE-LIKE HELICAL DOMAIN-CONTAINING PROTEIN"/>
    <property type="match status" value="1"/>
</dbReference>
<gene>
    <name evidence="3" type="ORF">DKW60_06825</name>
</gene>
<keyword evidence="1" id="KW-0802">TPR repeat</keyword>
<keyword evidence="4" id="KW-1185">Reference proteome</keyword>
<dbReference type="PROSITE" id="PS50005">
    <property type="entry name" value="TPR"/>
    <property type="match status" value="3"/>
</dbReference>
<dbReference type="Gene3D" id="1.25.40.10">
    <property type="entry name" value="Tetratricopeptide repeat domain"/>
    <property type="match status" value="1"/>
</dbReference>
<sequence length="244" mass="27064">MYNSIIIIKKIILLAPLLISLSACSGNPSKASPKDTKAADYNARLGAEYTRKGRLNLANEKLQKALEQNPRSADAHHYYALLQQKLGETSTADTHFRKALKLDPKNPQLLNNYGSHLCKNGYYTEASKQFMAALNDPLYTTPEFAYTNAGICIKKSGNVVQAEEYFRRALVSKPAFGSALYQMSKIKYEQGDYARAQAFLQRYHEKNRQDTETTSLCVKINNGLGDTNAAAQCSNRLAGSYSGT</sequence>
<dbReference type="PANTHER" id="PTHR44749">
    <property type="entry name" value="SUPPRESSOR OF RPS4-RLD 1"/>
    <property type="match status" value="1"/>
</dbReference>
<feature type="repeat" description="TPR" evidence="1">
    <location>
        <begin position="73"/>
        <end position="106"/>
    </location>
</feature>
<evidence type="ECO:0000256" key="1">
    <source>
        <dbReference type="PROSITE-ProRule" id="PRU00339"/>
    </source>
</evidence>
<dbReference type="RefSeq" id="WP_109836902.1">
    <property type="nucleotide sequence ID" value="NZ_QGKM01000013.1"/>
</dbReference>
<dbReference type="SMART" id="SM00028">
    <property type="entry name" value="TPR"/>
    <property type="match status" value="4"/>
</dbReference>
<comment type="caution">
    <text evidence="3">The sequence shown here is derived from an EMBL/GenBank/DDBJ whole genome shotgun (WGS) entry which is preliminary data.</text>
</comment>
<dbReference type="InterPro" id="IPR013360">
    <property type="entry name" value="Pilus_4_PilW"/>
</dbReference>
<proteinExistence type="predicted"/>
<evidence type="ECO:0000313" key="4">
    <source>
        <dbReference type="Proteomes" id="UP000245539"/>
    </source>
</evidence>
<organism evidence="3 4">
    <name type="scientific">Leucothrix pacifica</name>
    <dbReference type="NCBI Taxonomy" id="1247513"/>
    <lineage>
        <taxon>Bacteria</taxon>
        <taxon>Pseudomonadati</taxon>
        <taxon>Pseudomonadota</taxon>
        <taxon>Gammaproteobacteria</taxon>
        <taxon>Thiotrichales</taxon>
        <taxon>Thiotrichaceae</taxon>
        <taxon>Leucothrix</taxon>
    </lineage>
</organism>
<dbReference type="InterPro" id="IPR011990">
    <property type="entry name" value="TPR-like_helical_dom_sf"/>
</dbReference>
<dbReference type="EMBL" id="QGKM01000013">
    <property type="protein sequence ID" value="PWQ99141.1"/>
    <property type="molecule type" value="Genomic_DNA"/>
</dbReference>
<evidence type="ECO:0000256" key="2">
    <source>
        <dbReference type="SAM" id="SignalP"/>
    </source>
</evidence>
<keyword evidence="2" id="KW-0732">Signal</keyword>
<protein>
    <submittedName>
        <fullName evidence="3">Type IV pilus biogenesis/stability protein PilW</fullName>
    </submittedName>
</protein>
<feature type="repeat" description="TPR" evidence="1">
    <location>
        <begin position="39"/>
        <end position="72"/>
    </location>
</feature>
<reference evidence="3 4" key="1">
    <citation type="submission" date="2018-05" db="EMBL/GenBank/DDBJ databases">
        <title>Leucothrix arctica sp. nov., isolated from Arctic seawater.</title>
        <authorList>
            <person name="Choi A."/>
            <person name="Baek K."/>
        </authorList>
    </citation>
    <scope>NUCLEOTIDE SEQUENCE [LARGE SCALE GENOMIC DNA]</scope>
    <source>
        <strain evidence="3 4">JCM 18388</strain>
    </source>
</reference>
<feature type="signal peptide" evidence="2">
    <location>
        <begin position="1"/>
        <end position="25"/>
    </location>
</feature>
<dbReference type="AlphaFoldDB" id="A0A317CLQ1"/>
<dbReference type="SUPFAM" id="SSF48452">
    <property type="entry name" value="TPR-like"/>
    <property type="match status" value="1"/>
</dbReference>
<accession>A0A317CLQ1</accession>
<name>A0A317CLQ1_9GAMM</name>
<dbReference type="GO" id="GO:0045892">
    <property type="term" value="P:negative regulation of DNA-templated transcription"/>
    <property type="evidence" value="ECO:0007669"/>
    <property type="project" value="InterPro"/>
</dbReference>
<dbReference type="OrthoDB" id="9814042at2"/>
<feature type="chain" id="PRO_5016260788" evidence="2">
    <location>
        <begin position="26"/>
        <end position="244"/>
    </location>
</feature>
<dbReference type="Pfam" id="PF13431">
    <property type="entry name" value="TPR_17"/>
    <property type="match status" value="1"/>
</dbReference>
<dbReference type="Proteomes" id="UP000245539">
    <property type="component" value="Unassembled WGS sequence"/>
</dbReference>
<dbReference type="InterPro" id="IPR044650">
    <property type="entry name" value="SRFR1-like"/>
</dbReference>
<dbReference type="NCBIfam" id="TIGR02521">
    <property type="entry name" value="type_IV_pilW"/>
    <property type="match status" value="1"/>
</dbReference>
<dbReference type="InterPro" id="IPR019734">
    <property type="entry name" value="TPR_rpt"/>
</dbReference>
<evidence type="ECO:0000313" key="3">
    <source>
        <dbReference type="EMBL" id="PWQ99141.1"/>
    </source>
</evidence>
<dbReference type="Pfam" id="PF14559">
    <property type="entry name" value="TPR_19"/>
    <property type="match status" value="1"/>
</dbReference>